<evidence type="ECO:0000256" key="10">
    <source>
        <dbReference type="ARBA" id="ARBA00023002"/>
    </source>
</evidence>
<dbReference type="AlphaFoldDB" id="A0A1F4RGY0"/>
<comment type="function">
    <text evidence="1 17">Catalyzes the conversion of epoxyqueuosine (oQ) to queuosine (Q), which is a hypermodified base found in the wobble positions of tRNA(Asp), tRNA(Asn), tRNA(His) and tRNA(Tyr).</text>
</comment>
<comment type="caution">
    <text evidence="18">The sequence shown here is derived from an EMBL/GenBank/DDBJ whole genome shotgun (WGS) entry which is preliminary data.</text>
</comment>
<dbReference type="UniPathway" id="UPA00392"/>
<dbReference type="GO" id="GO:0008616">
    <property type="term" value="P:tRNA queuosine(34) biosynthetic process"/>
    <property type="evidence" value="ECO:0007669"/>
    <property type="project" value="UniProtKB-UniRule"/>
</dbReference>
<feature type="disulfide bond" description="Redox-active" evidence="17">
    <location>
        <begin position="155"/>
        <end position="157"/>
    </location>
</feature>
<feature type="binding site" evidence="17">
    <location>
        <position position="75"/>
    </location>
    <ligand>
        <name>[4Fe-4S] cluster</name>
        <dbReference type="ChEBI" id="CHEBI:49883"/>
    </ligand>
</feature>
<keyword evidence="13 17" id="KW-1015">Disulfide bond</keyword>
<dbReference type="PANTHER" id="PTHR36701">
    <property type="entry name" value="EPOXYQUEUOSINE REDUCTASE QUEH"/>
    <property type="match status" value="1"/>
</dbReference>
<keyword evidence="11 17" id="KW-0408">Iron</keyword>
<keyword evidence="8 17" id="KW-0479">Metal-binding</keyword>
<evidence type="ECO:0000256" key="3">
    <source>
        <dbReference type="ARBA" id="ARBA00008207"/>
    </source>
</evidence>
<proteinExistence type="inferred from homology"/>
<gene>
    <name evidence="17" type="primary">queH</name>
    <name evidence="18" type="ORF">A3H38_00640</name>
</gene>
<keyword evidence="12 17" id="KW-0411">Iron-sulfur</keyword>
<dbReference type="EMBL" id="METP01000005">
    <property type="protein sequence ID" value="OGC07420.1"/>
    <property type="molecule type" value="Genomic_DNA"/>
</dbReference>
<evidence type="ECO:0000256" key="17">
    <source>
        <dbReference type="HAMAP-Rule" id="MF_02089"/>
    </source>
</evidence>
<evidence type="ECO:0000256" key="9">
    <source>
        <dbReference type="ARBA" id="ARBA00022785"/>
    </source>
</evidence>
<keyword evidence="14 17" id="KW-0676">Redox-active center</keyword>
<dbReference type="GO" id="GO:0051539">
    <property type="term" value="F:4 iron, 4 sulfur cluster binding"/>
    <property type="evidence" value="ECO:0007669"/>
    <property type="project" value="UniProtKB-UniRule"/>
</dbReference>
<dbReference type="Pfam" id="PF02677">
    <property type="entry name" value="QueH"/>
    <property type="match status" value="1"/>
</dbReference>
<evidence type="ECO:0000256" key="5">
    <source>
        <dbReference type="ARBA" id="ARBA00016895"/>
    </source>
</evidence>
<dbReference type="HAMAP" id="MF_02089">
    <property type="entry name" value="QueH"/>
    <property type="match status" value="1"/>
</dbReference>
<evidence type="ECO:0000256" key="15">
    <source>
        <dbReference type="ARBA" id="ARBA00031446"/>
    </source>
</evidence>
<dbReference type="PANTHER" id="PTHR36701:SF1">
    <property type="entry name" value="EPOXYQUEUOSINE REDUCTASE QUEH"/>
    <property type="match status" value="1"/>
</dbReference>
<comment type="pathway">
    <text evidence="2 17">tRNA modification; tRNA-queuosine biosynthesis.</text>
</comment>
<keyword evidence="7 17" id="KW-0819">tRNA processing</keyword>
<comment type="catalytic activity">
    <reaction evidence="16 17">
        <text>epoxyqueuosine(34) in tRNA + AH2 = queuosine(34) in tRNA + A + H2O</text>
        <dbReference type="Rhea" id="RHEA:32159"/>
        <dbReference type="Rhea" id="RHEA-COMP:18571"/>
        <dbReference type="Rhea" id="RHEA-COMP:18582"/>
        <dbReference type="ChEBI" id="CHEBI:13193"/>
        <dbReference type="ChEBI" id="CHEBI:15377"/>
        <dbReference type="ChEBI" id="CHEBI:17499"/>
        <dbReference type="ChEBI" id="CHEBI:194431"/>
        <dbReference type="ChEBI" id="CHEBI:194443"/>
        <dbReference type="EC" id="1.17.99.6"/>
    </reaction>
</comment>
<evidence type="ECO:0000256" key="8">
    <source>
        <dbReference type="ARBA" id="ARBA00022723"/>
    </source>
</evidence>
<dbReference type="GO" id="GO:0046872">
    <property type="term" value="F:metal ion binding"/>
    <property type="evidence" value="ECO:0007669"/>
    <property type="project" value="UniProtKB-KW"/>
</dbReference>
<evidence type="ECO:0000256" key="12">
    <source>
        <dbReference type="ARBA" id="ARBA00023014"/>
    </source>
</evidence>
<keyword evidence="10 17" id="KW-0560">Oxidoreductase</keyword>
<organism evidence="18 19">
    <name type="scientific">candidate division WOR-1 bacterium RIFCSPLOWO2_02_FULL_46_20</name>
    <dbReference type="NCBI Taxonomy" id="1802567"/>
    <lineage>
        <taxon>Bacteria</taxon>
        <taxon>Bacillati</taxon>
        <taxon>Saganbacteria</taxon>
    </lineage>
</organism>
<evidence type="ECO:0000256" key="1">
    <source>
        <dbReference type="ARBA" id="ARBA00002268"/>
    </source>
</evidence>
<evidence type="ECO:0000256" key="14">
    <source>
        <dbReference type="ARBA" id="ARBA00023284"/>
    </source>
</evidence>
<comment type="similarity">
    <text evidence="3 17">Belongs to the QueH family.</text>
</comment>
<evidence type="ECO:0000256" key="16">
    <source>
        <dbReference type="ARBA" id="ARBA00047415"/>
    </source>
</evidence>
<evidence type="ECO:0000256" key="2">
    <source>
        <dbReference type="ARBA" id="ARBA00004691"/>
    </source>
</evidence>
<evidence type="ECO:0000256" key="7">
    <source>
        <dbReference type="ARBA" id="ARBA00022694"/>
    </source>
</evidence>
<evidence type="ECO:0000313" key="18">
    <source>
        <dbReference type="EMBL" id="OGC07420.1"/>
    </source>
</evidence>
<evidence type="ECO:0000313" key="19">
    <source>
        <dbReference type="Proteomes" id="UP000176938"/>
    </source>
</evidence>
<name>A0A1F4RGY0_UNCSA</name>
<evidence type="ECO:0000256" key="6">
    <source>
        <dbReference type="ARBA" id="ARBA00022485"/>
    </source>
</evidence>
<evidence type="ECO:0000256" key="13">
    <source>
        <dbReference type="ARBA" id="ARBA00023157"/>
    </source>
</evidence>
<dbReference type="EC" id="1.17.99.6" evidence="4 17"/>
<dbReference type="GO" id="GO:0052693">
    <property type="term" value="F:epoxyqueuosine reductase activity"/>
    <property type="evidence" value="ECO:0007669"/>
    <property type="project" value="UniProtKB-UniRule"/>
</dbReference>
<accession>A0A1F4RGY0</accession>
<reference evidence="18 19" key="1">
    <citation type="journal article" date="2016" name="Nat. Commun.">
        <title>Thousands of microbial genomes shed light on interconnected biogeochemical processes in an aquifer system.</title>
        <authorList>
            <person name="Anantharaman K."/>
            <person name="Brown C.T."/>
            <person name="Hug L.A."/>
            <person name="Sharon I."/>
            <person name="Castelle C.J."/>
            <person name="Probst A.J."/>
            <person name="Thomas B.C."/>
            <person name="Singh A."/>
            <person name="Wilkins M.J."/>
            <person name="Karaoz U."/>
            <person name="Brodie E.L."/>
            <person name="Williams K.H."/>
            <person name="Hubbard S.S."/>
            <person name="Banfield J.F."/>
        </authorList>
    </citation>
    <scope>NUCLEOTIDE SEQUENCE [LARGE SCALE GENOMIC DNA]</scope>
</reference>
<feature type="binding site" evidence="17">
    <location>
        <position position="10"/>
    </location>
    <ligand>
        <name>[4Fe-4S] cluster</name>
        <dbReference type="ChEBI" id="CHEBI:49883"/>
    </ligand>
</feature>
<feature type="binding site" evidence="17">
    <location>
        <position position="9"/>
    </location>
    <ligand>
        <name>[4Fe-4S] cluster</name>
        <dbReference type="ChEBI" id="CHEBI:49883"/>
    </ligand>
</feature>
<evidence type="ECO:0000256" key="11">
    <source>
        <dbReference type="ARBA" id="ARBA00023004"/>
    </source>
</evidence>
<evidence type="ECO:0000256" key="4">
    <source>
        <dbReference type="ARBA" id="ARBA00012622"/>
    </source>
</evidence>
<keyword evidence="6 17" id="KW-0004">4Fe-4S</keyword>
<protein>
    <recommendedName>
        <fullName evidence="5 17">Epoxyqueuosine reductase QueH</fullName>
        <ecNumber evidence="4 17">1.17.99.6</ecNumber>
    </recommendedName>
    <alternativeName>
        <fullName evidence="15 17">Queuosine biosynthesis protein QueH</fullName>
    </alternativeName>
</protein>
<keyword evidence="9 17" id="KW-0671">Queuosine biosynthesis</keyword>
<sequence length="166" mass="19430">MRRILLHTCCGPCTTYVYQHLRENEFEIKGLFYNPNIRPQAEYERRLLTMEHYATVVGLKVIYEANDVQIEQADCAACYRVRLTKTAQKAQESGYDYFSTTLLISPYQKIKLIKQIGEEIGRESGVEFLCRDFRIGYRTSRQMAREMKLYMQKYCGCKEASYVAVA</sequence>
<dbReference type="InterPro" id="IPR003828">
    <property type="entry name" value="QueH"/>
</dbReference>
<feature type="binding site" evidence="17">
    <location>
        <position position="78"/>
    </location>
    <ligand>
        <name>[4Fe-4S] cluster</name>
        <dbReference type="ChEBI" id="CHEBI:49883"/>
    </ligand>
</feature>
<dbReference type="Proteomes" id="UP000176938">
    <property type="component" value="Unassembled WGS sequence"/>
</dbReference>